<evidence type="ECO:0000256" key="7">
    <source>
        <dbReference type="ARBA" id="ARBA00023163"/>
    </source>
</evidence>
<evidence type="ECO:0000256" key="2">
    <source>
        <dbReference type="ARBA" id="ARBA00004286"/>
    </source>
</evidence>
<dbReference type="InterPro" id="IPR037027">
    <property type="entry name" value="YqgF/RNaseH-like_dom_sf"/>
</dbReference>
<dbReference type="FunFam" id="1.10.150.850:FF:000001">
    <property type="entry name" value="Transcription elongation factor spt6"/>
    <property type="match status" value="1"/>
</dbReference>
<dbReference type="InterPro" id="IPR042066">
    <property type="entry name" value="Spt6_death-like"/>
</dbReference>
<dbReference type="Pfam" id="PF17674">
    <property type="entry name" value="HHH_9"/>
    <property type="match status" value="1"/>
</dbReference>
<keyword evidence="14" id="KW-1185">Reference proteome</keyword>
<evidence type="ECO:0000256" key="4">
    <source>
        <dbReference type="ARBA" id="ARBA00020248"/>
    </source>
</evidence>
<feature type="compositionally biased region" description="Acidic residues" evidence="11">
    <location>
        <begin position="94"/>
        <end position="105"/>
    </location>
</feature>
<dbReference type="PANTHER" id="PTHR10145">
    <property type="entry name" value="TRANSCRIPTION ELONGATION FACTOR SPT6"/>
    <property type="match status" value="1"/>
</dbReference>
<dbReference type="FunFam" id="1.10.10.650:FF:000004">
    <property type="entry name" value="Transcription elongation factor Spt6"/>
    <property type="match status" value="1"/>
</dbReference>
<dbReference type="GO" id="GO:0003746">
    <property type="term" value="F:translation elongation factor activity"/>
    <property type="evidence" value="ECO:0007669"/>
    <property type="project" value="UniProtKB-KW"/>
</dbReference>
<proteinExistence type="inferred from homology"/>
<dbReference type="Pfam" id="PF21710">
    <property type="entry name" value="Spt6_S1"/>
    <property type="match status" value="1"/>
</dbReference>
<evidence type="ECO:0000256" key="8">
    <source>
        <dbReference type="ARBA" id="ARBA00023242"/>
    </source>
</evidence>
<comment type="function">
    <text evidence="9">Histone H3-H4 chaperone that plays a role in maintenance of chromatin structure during RNA polymerase II transcription elongation thereby repressing transcription initiation from cryptic promoters. Mediates the reassembly of nucleosomes onto the promoters of at least a selected set of genes during repression; the nucleosome reassembly is essential for transcriptional repression. Essential for viability.</text>
</comment>
<evidence type="ECO:0000256" key="6">
    <source>
        <dbReference type="ARBA" id="ARBA00022999"/>
    </source>
</evidence>
<dbReference type="InterPro" id="IPR035420">
    <property type="entry name" value="Spt6_SH2"/>
</dbReference>
<comment type="subcellular location">
    <subcellularLocation>
        <location evidence="2">Chromosome</location>
    </subcellularLocation>
    <subcellularLocation>
        <location evidence="1 10">Nucleus</location>
    </subcellularLocation>
</comment>
<dbReference type="SUPFAM" id="SSF55550">
    <property type="entry name" value="SH2 domain"/>
    <property type="match status" value="1"/>
</dbReference>
<feature type="compositionally biased region" description="Basic and acidic residues" evidence="11">
    <location>
        <begin position="129"/>
        <end position="143"/>
    </location>
</feature>
<comment type="function">
    <text evidence="10">Plays a role in maintenance of chromatin structure during RNA polymerase II transcription elongation thereby repressing transcription initiation from cryptic promoters. Mediates the reassembly of nucleosomes onto the promoters of at least a selected set of genes during repression; the nucleosome reassembly is essential for transcriptional repression.</text>
</comment>
<dbReference type="InterPro" id="IPR035019">
    <property type="entry name" value="Spt6_SH2_N"/>
</dbReference>
<name>A0A9P5CHI2_9HYPO</name>
<keyword evidence="13" id="KW-0648">Protein biosynthesis</keyword>
<organism evidence="13 14">
    <name type="scientific">Trichoderma lentiforme</name>
    <dbReference type="NCBI Taxonomy" id="1567552"/>
    <lineage>
        <taxon>Eukaryota</taxon>
        <taxon>Fungi</taxon>
        <taxon>Dikarya</taxon>
        <taxon>Ascomycota</taxon>
        <taxon>Pezizomycotina</taxon>
        <taxon>Sordariomycetes</taxon>
        <taxon>Hypocreomycetidae</taxon>
        <taxon>Hypocreales</taxon>
        <taxon>Hypocreaceae</taxon>
        <taxon>Trichoderma</taxon>
    </lineage>
</organism>
<dbReference type="CDD" id="cd09918">
    <property type="entry name" value="SH2_Nterm_SPT6_like"/>
    <property type="match status" value="1"/>
</dbReference>
<dbReference type="Gene3D" id="1.10.150.850">
    <property type="entry name" value="Spt6, helix-hairpin-helix domain"/>
    <property type="match status" value="1"/>
</dbReference>
<dbReference type="GO" id="GO:0031491">
    <property type="term" value="F:nucleosome binding"/>
    <property type="evidence" value="ECO:0007669"/>
    <property type="project" value="TreeGrafter"/>
</dbReference>
<dbReference type="InterPro" id="IPR000980">
    <property type="entry name" value="SH2"/>
</dbReference>
<keyword evidence="5" id="KW-0158">Chromosome</keyword>
<dbReference type="InterPro" id="IPR012337">
    <property type="entry name" value="RNaseH-like_sf"/>
</dbReference>
<dbReference type="InterPro" id="IPR017072">
    <property type="entry name" value="TF_Spt6"/>
</dbReference>
<dbReference type="Gene3D" id="1.10.3500.10">
    <property type="entry name" value="Tex N-terminal region-like"/>
    <property type="match status" value="1"/>
</dbReference>
<dbReference type="SUPFAM" id="SSF53098">
    <property type="entry name" value="Ribonuclease H-like"/>
    <property type="match status" value="1"/>
</dbReference>
<protein>
    <recommendedName>
        <fullName evidence="4 10">Transcription elongation factor Spt6</fullName>
    </recommendedName>
</protein>
<dbReference type="FunFam" id="3.30.420.140:FF:000007">
    <property type="entry name" value="Transcription elongation factor SPT6"/>
    <property type="match status" value="1"/>
</dbReference>
<dbReference type="SUPFAM" id="SSF47781">
    <property type="entry name" value="RuvA domain 2-like"/>
    <property type="match status" value="2"/>
</dbReference>
<feature type="compositionally biased region" description="Basic and acidic residues" evidence="11">
    <location>
        <begin position="1507"/>
        <end position="1520"/>
    </location>
</feature>
<feature type="compositionally biased region" description="Acidic residues" evidence="11">
    <location>
        <begin position="169"/>
        <end position="184"/>
    </location>
</feature>
<evidence type="ECO:0000313" key="13">
    <source>
        <dbReference type="EMBL" id="KAF3075719.1"/>
    </source>
</evidence>
<evidence type="ECO:0000256" key="3">
    <source>
        <dbReference type="ARBA" id="ARBA00009253"/>
    </source>
</evidence>
<dbReference type="PANTHER" id="PTHR10145:SF6">
    <property type="entry name" value="TRANSCRIPTION ELONGATION FACTOR SPT6"/>
    <property type="match status" value="1"/>
</dbReference>
<evidence type="ECO:0000256" key="10">
    <source>
        <dbReference type="PIRNR" id="PIRNR036947"/>
    </source>
</evidence>
<dbReference type="Pfam" id="PF14635">
    <property type="entry name" value="HHH_7"/>
    <property type="match status" value="1"/>
</dbReference>
<dbReference type="SUPFAM" id="SSF50249">
    <property type="entry name" value="Nucleic acid-binding proteins"/>
    <property type="match status" value="1"/>
</dbReference>
<dbReference type="GO" id="GO:0034728">
    <property type="term" value="P:nucleosome organization"/>
    <property type="evidence" value="ECO:0007669"/>
    <property type="project" value="TreeGrafter"/>
</dbReference>
<evidence type="ECO:0000256" key="9">
    <source>
        <dbReference type="ARBA" id="ARBA00093389"/>
    </source>
</evidence>
<feature type="compositionally biased region" description="Basic and acidic residues" evidence="11">
    <location>
        <begin position="30"/>
        <end position="42"/>
    </location>
</feature>
<dbReference type="InterPro" id="IPR010994">
    <property type="entry name" value="RuvA_2-like"/>
</dbReference>
<dbReference type="Gene3D" id="2.40.50.140">
    <property type="entry name" value="Nucleic acid-binding proteins"/>
    <property type="match status" value="1"/>
</dbReference>
<dbReference type="InterPro" id="IPR023323">
    <property type="entry name" value="Tex-like_dom_sf"/>
</dbReference>
<dbReference type="PIRSF" id="PIRSF036947">
    <property type="entry name" value="Spt6"/>
    <property type="match status" value="1"/>
</dbReference>
<comment type="similarity">
    <text evidence="3 10">Belongs to the SPT6 family.</text>
</comment>
<dbReference type="GO" id="GO:0008023">
    <property type="term" value="C:transcription elongation factor complex"/>
    <property type="evidence" value="ECO:0007669"/>
    <property type="project" value="TreeGrafter"/>
</dbReference>
<dbReference type="EMBL" id="QLNT01000003">
    <property type="protein sequence ID" value="KAF3075719.1"/>
    <property type="molecule type" value="Genomic_DNA"/>
</dbReference>
<feature type="compositionally biased region" description="Basic and acidic residues" evidence="11">
    <location>
        <begin position="185"/>
        <end position="202"/>
    </location>
</feature>
<dbReference type="Pfam" id="PF14632">
    <property type="entry name" value="SPT6_acidic"/>
    <property type="match status" value="1"/>
</dbReference>
<feature type="domain" description="S1 motif" evidence="12">
    <location>
        <begin position="1103"/>
        <end position="1170"/>
    </location>
</feature>
<dbReference type="Pfam" id="PF22706">
    <property type="entry name" value="Tex_central_region"/>
    <property type="match status" value="1"/>
</dbReference>
<dbReference type="SMART" id="SM00252">
    <property type="entry name" value="SH2"/>
    <property type="match status" value="1"/>
</dbReference>
<feature type="region of interest" description="Disordered" evidence="11">
    <location>
        <begin position="1494"/>
        <end position="1520"/>
    </location>
</feature>
<dbReference type="Gene3D" id="3.30.505.10">
    <property type="entry name" value="SH2 domain"/>
    <property type="match status" value="2"/>
</dbReference>
<feature type="compositionally biased region" description="Acidic residues" evidence="11">
    <location>
        <begin position="43"/>
        <end position="54"/>
    </location>
</feature>
<dbReference type="PROSITE" id="PS50126">
    <property type="entry name" value="S1"/>
    <property type="match status" value="1"/>
</dbReference>
<dbReference type="InterPro" id="IPR028088">
    <property type="entry name" value="Spt6_HTH_DNA-bd_dom"/>
</dbReference>
<dbReference type="Pfam" id="PF14641">
    <property type="entry name" value="HTH_44"/>
    <property type="match status" value="1"/>
</dbReference>
<evidence type="ECO:0000313" key="14">
    <source>
        <dbReference type="Proteomes" id="UP000801864"/>
    </source>
</evidence>
<dbReference type="FunFam" id="1.10.10.2740:FF:000002">
    <property type="entry name" value="Transcription elongation factor Spt6"/>
    <property type="match status" value="1"/>
</dbReference>
<dbReference type="InterPro" id="IPR028231">
    <property type="entry name" value="Spt6_YqgF"/>
</dbReference>
<dbReference type="InterPro" id="IPR003029">
    <property type="entry name" value="S1_domain"/>
</dbReference>
<dbReference type="InterPro" id="IPR055179">
    <property type="entry name" value="Tex-like_central_region"/>
</dbReference>
<gene>
    <name evidence="13" type="ORF">CFAM422_002007</name>
</gene>
<accession>A0A9P5CHI2</accession>
<evidence type="ECO:0000256" key="1">
    <source>
        <dbReference type="ARBA" id="ARBA00004123"/>
    </source>
</evidence>
<keyword evidence="6" id="KW-0727">SH2 domain</keyword>
<feature type="compositionally biased region" description="Acidic residues" evidence="11">
    <location>
        <begin position="13"/>
        <end position="29"/>
    </location>
</feature>
<keyword evidence="13" id="KW-0251">Elongation factor</keyword>
<dbReference type="InterPro" id="IPR032706">
    <property type="entry name" value="Spt6_HHH"/>
</dbReference>
<dbReference type="InterPro" id="IPR036860">
    <property type="entry name" value="SH2_dom_sf"/>
</dbReference>
<sequence length="1520" mass="174906">MSSAMRDLISGEAELDDEEDDESFDEDTGEERRRKPSARVDDSSEEEEDDDDEEEARKIREGFIVDEDEEEEEVESDVDSRPVKRKREHRNREEEEALDEEDLELIGEQFGEQPKPQAPSKFKRLKRGHRDEDDSAHEKRGLEEIFADDDEDAAEQRGYGRPGFRSQVDEFDDFIEEDYPEDEDERIRQQEDAEVARPRDRGVGGVVDTTGLDKDALDDMEAIFGNGEDYDWALQMEEEEEDREREEQGIELKDVFEPSQLKEKLLTDEDNEIRFTDEPERFQLDRKAFKNLQLTPDQFKEEARWITNQLWPKKGLAQELQAPFGKAVGKVLEFFIVDEVEVPFVFQHRKDYLLHSKKIRKSTRDDPDGPDYTIQSDKLLNQDDLWRILELDIKFRSFVEKRNSLEKSFENLKSMDVQDDMVEEMIPEATTMEEIQDLQDYLQFQYANKLKDLATLSGSVSQTKRPGSKSSLFDRVRNGKAYYFVKAYGITADQLAKNALRQGRKVAPDDHEQYPMDLADSLLDDSFNTGDQVMNAARQMYAEELFASPRMRKYLRASFYQAAEISCRRTDKGLRKIDDTHPYYEIKYIQNQAIADLVHQPEVFLKMMRAEEEGLVEIKLEMPSRYDFRRQLYQEFESENFSDRAEQWREERKKVLDLAYPKLEKIVAKNIKEVIRTFCQDEVLKMCRQEFYRKLDQAPYKPKGVILGTTPRVLVLSNGGGDPTRDPVCWAWVEEEGRVLEQGKFGNLGRDETQRENFVELVRRRRPDVIGVSGWSSDTQKLVRDLEGLVSEKSLMGAEFEDPETNDYRTELLEVIVVEDEVARLYKDSPRAMAEHPSLNPITRYCIALARYLQNPMKEYAALGKDVASLSFHPCQSLLPPDKLMKYLESAMVDTVNMVGVNINDAMTDTYTANLLPFVAGLGPRKATSVIKTINANGGVVNTRDELVGDPDSGKLPVVGPRVWNNCASFLYIEYDATNPSSDPLDNTRVHPEDYELGRKMAADALELDEEDVKAETDENGPGAIVRKLFKQDEQERVNELVLDEYADQLQRNFSQRKRATLEAISAELQAPYEELRRSFALLTPSDIFTMFTGETKLTLCEGMIVPVNVRMVRDDFAIVKLDCGIEGRIEGHEVSNRASVKDVLSSGQTVQAKILEMNYKDFMAKLSMREESLRVPYKAPINFGRDGWDYALEAADKEELREKDKTTGRTQRVVKHPNFKPYNSIQAEEYLGSQPPGEVIIRPSSKGNDHLAITWKVADGVYQHIDVLEMQKDTEFSVGKLLRIGGKYTYSDLDELIVDHVKAMARKVEEMMRNDKYQNRSRNETEKWLITYVDANPNRSAYAFCIDTKHPGYFWLCFKASKTARVIGLPVRTIPQGFELRGYQYPDMRALCNVTRSHKYNDRDHKGIADGSVSPTENLPRFFAKSGYVDVDPKKVKKDGCGKGNWGSAGEEVVDEGFRFTNARRRSNSFSHQHLSDFKTKFEVNEVDPLFEEHLHGPLDEENGDDLSKTDSAESVHSV</sequence>
<dbReference type="Gene3D" id="1.10.10.650">
    <property type="entry name" value="RuvA domain 2-like"/>
    <property type="match status" value="1"/>
</dbReference>
<dbReference type="CDD" id="cd09928">
    <property type="entry name" value="SH2_Cterm_SPT6_like"/>
    <property type="match status" value="1"/>
</dbReference>
<dbReference type="GO" id="GO:0005694">
    <property type="term" value="C:chromosome"/>
    <property type="evidence" value="ECO:0007669"/>
    <property type="project" value="UniProtKB-SubCell"/>
</dbReference>
<dbReference type="InterPro" id="IPR028083">
    <property type="entry name" value="Spt6_acidic_N_dom"/>
</dbReference>
<keyword evidence="7 10" id="KW-0804">Transcription</keyword>
<keyword evidence="8 10" id="KW-0539">Nucleus</keyword>
<dbReference type="GO" id="GO:0003677">
    <property type="term" value="F:DNA binding"/>
    <property type="evidence" value="ECO:0007669"/>
    <property type="project" value="InterPro"/>
</dbReference>
<dbReference type="InterPro" id="IPR049540">
    <property type="entry name" value="Spt6-like_S1"/>
</dbReference>
<dbReference type="FunFam" id="3.30.505.10:FF:000056">
    <property type="entry name" value="Transcription elongation factor Spt6"/>
    <property type="match status" value="1"/>
</dbReference>
<dbReference type="InterPro" id="IPR023319">
    <property type="entry name" value="Tex-like_HTH_dom_sf"/>
</dbReference>
<comment type="caution">
    <text evidence="13">The sequence shown here is derived from an EMBL/GenBank/DDBJ whole genome shotgun (WGS) entry which is preliminary data.</text>
</comment>
<evidence type="ECO:0000256" key="11">
    <source>
        <dbReference type="SAM" id="MobiDB-lite"/>
    </source>
</evidence>
<dbReference type="Gene3D" id="3.30.420.140">
    <property type="entry name" value="YqgF/RNase H-like domain"/>
    <property type="match status" value="1"/>
</dbReference>
<dbReference type="SUPFAM" id="SSF158832">
    <property type="entry name" value="Tex N-terminal region-like"/>
    <property type="match status" value="1"/>
</dbReference>
<feature type="compositionally biased region" description="Acidic residues" evidence="11">
    <location>
        <begin position="64"/>
        <end position="77"/>
    </location>
</feature>
<dbReference type="GO" id="GO:0140673">
    <property type="term" value="P:transcription elongation-coupled chromatin remodeling"/>
    <property type="evidence" value="ECO:0007669"/>
    <property type="project" value="InterPro"/>
</dbReference>
<evidence type="ECO:0000256" key="5">
    <source>
        <dbReference type="ARBA" id="ARBA00022454"/>
    </source>
</evidence>
<dbReference type="Proteomes" id="UP000801864">
    <property type="component" value="Unassembled WGS sequence"/>
</dbReference>
<dbReference type="Pfam" id="PF14633">
    <property type="entry name" value="SH2_2"/>
    <property type="match status" value="1"/>
</dbReference>
<dbReference type="InterPro" id="IPR041692">
    <property type="entry name" value="HHH_9"/>
</dbReference>
<feature type="region of interest" description="Disordered" evidence="11">
    <location>
        <begin position="1"/>
        <end position="214"/>
    </location>
</feature>
<dbReference type="InterPro" id="IPR012340">
    <property type="entry name" value="NA-bd_OB-fold"/>
</dbReference>
<dbReference type="Pfam" id="PF14639">
    <property type="entry name" value="YqgF"/>
    <property type="match status" value="1"/>
</dbReference>
<dbReference type="GO" id="GO:0042393">
    <property type="term" value="F:histone binding"/>
    <property type="evidence" value="ECO:0007669"/>
    <property type="project" value="TreeGrafter"/>
</dbReference>
<dbReference type="InterPro" id="IPR035018">
    <property type="entry name" value="Spt6_SH2_C"/>
</dbReference>
<dbReference type="Gene3D" id="1.10.10.2740">
    <property type="entry name" value="Spt6, Death-like domain"/>
    <property type="match status" value="1"/>
</dbReference>
<reference evidence="13 14" key="1">
    <citation type="submission" date="2018-06" db="EMBL/GenBank/DDBJ databases">
        <title>Genome analysis of cellulolytic fungus Trichoderma lentiforme CFAM-422.</title>
        <authorList>
            <person name="Steindorff A.S."/>
            <person name="Formighieri E.F."/>
            <person name="Midorikawa G.E.O."/>
            <person name="Tamietti M.S."/>
            <person name="Ramos E.Z."/>
            <person name="Silva A.S."/>
            <person name="Bon E.P.S."/>
            <person name="Mendes T.D."/>
            <person name="Damaso M.C.T."/>
            <person name="Favaro L.C.L."/>
        </authorList>
    </citation>
    <scope>NUCLEOTIDE SEQUENCE [LARGE SCALE GENOMIC DNA]</scope>
    <source>
        <strain evidence="13 14">CFAM-422</strain>
    </source>
</reference>
<evidence type="ECO:0000259" key="12">
    <source>
        <dbReference type="PROSITE" id="PS50126"/>
    </source>
</evidence>